<dbReference type="RefSeq" id="WP_342678381.1">
    <property type="nucleotide sequence ID" value="NZ_JBCGCU010000008.1"/>
</dbReference>
<gene>
    <name evidence="2" type="ORF">WCN91_09265</name>
</gene>
<evidence type="ECO:0000256" key="1">
    <source>
        <dbReference type="SAM" id="Phobius"/>
    </source>
</evidence>
<feature type="transmembrane region" description="Helical" evidence="1">
    <location>
        <begin position="12"/>
        <end position="29"/>
    </location>
</feature>
<accession>A0ABU9MZ03</accession>
<dbReference type="Proteomes" id="UP001447008">
    <property type="component" value="Unassembled WGS sequence"/>
</dbReference>
<keyword evidence="1" id="KW-0812">Transmembrane</keyword>
<evidence type="ECO:0008006" key="4">
    <source>
        <dbReference type="Google" id="ProtNLM"/>
    </source>
</evidence>
<reference evidence="2 3" key="1">
    <citation type="submission" date="2024-03" db="EMBL/GenBank/DDBJ databases">
        <title>Pseudoalteromonas qingdaonensis sp. nov., isolated from the intestines of marine benthic organisms.</title>
        <authorList>
            <person name="Lin X."/>
            <person name="Fang S."/>
            <person name="Hu X."/>
        </authorList>
    </citation>
    <scope>NUCLEOTIDE SEQUENCE [LARGE SCALE GENOMIC DNA]</scope>
    <source>
        <strain evidence="2 3">YIC-827</strain>
    </source>
</reference>
<name>A0ABU9MZ03_9GAMM</name>
<evidence type="ECO:0000313" key="2">
    <source>
        <dbReference type="EMBL" id="MEM0515599.1"/>
    </source>
</evidence>
<dbReference type="EMBL" id="JBCGCU010000008">
    <property type="protein sequence ID" value="MEM0515599.1"/>
    <property type="molecule type" value="Genomic_DNA"/>
</dbReference>
<organism evidence="2 3">
    <name type="scientific">Pseudoalteromonas qingdaonensis</name>
    <dbReference type="NCBI Taxonomy" id="3131913"/>
    <lineage>
        <taxon>Bacteria</taxon>
        <taxon>Pseudomonadati</taxon>
        <taxon>Pseudomonadota</taxon>
        <taxon>Gammaproteobacteria</taxon>
        <taxon>Alteromonadales</taxon>
        <taxon>Pseudoalteromonadaceae</taxon>
        <taxon>Pseudoalteromonas</taxon>
    </lineage>
</organism>
<protein>
    <recommendedName>
        <fullName evidence="4">DUF4340 domain-containing protein</fullName>
    </recommendedName>
</protein>
<keyword evidence="3" id="KW-1185">Reference proteome</keyword>
<keyword evidence="1" id="KW-1133">Transmembrane helix</keyword>
<evidence type="ECO:0000313" key="3">
    <source>
        <dbReference type="Proteomes" id="UP001447008"/>
    </source>
</evidence>
<keyword evidence="1" id="KW-0472">Membrane</keyword>
<comment type="caution">
    <text evidence="2">The sequence shown here is derived from an EMBL/GenBank/DDBJ whole genome shotgun (WGS) entry which is preliminary data.</text>
</comment>
<sequence length="162" mass="18258">MAVIKLSRKAWNNLLIFSMLIMIFVFNGLHHKLGGNSEPEGPQPLLPEQSYILALEYPGVRIERIGSGWRLQGLPEAGAVQVDVAELATRVQAWQSMQAEPGTPSKSEPLLVATLSLAGEAHPWVFVLYRDAQQYQLFNKHEQRWLRLTQAQAQQLFLQLEG</sequence>
<proteinExistence type="predicted"/>